<dbReference type="AlphaFoldDB" id="A0A1I0NFM3"/>
<organism evidence="1 2">
    <name type="scientific">Aliiroseovarius sediminilitoris</name>
    <dbReference type="NCBI Taxonomy" id="1173584"/>
    <lineage>
        <taxon>Bacteria</taxon>
        <taxon>Pseudomonadati</taxon>
        <taxon>Pseudomonadota</taxon>
        <taxon>Alphaproteobacteria</taxon>
        <taxon>Rhodobacterales</taxon>
        <taxon>Paracoccaceae</taxon>
        <taxon>Aliiroseovarius</taxon>
    </lineage>
</organism>
<evidence type="ECO:0000313" key="1">
    <source>
        <dbReference type="EMBL" id="SEV99571.1"/>
    </source>
</evidence>
<sequence>MMPFVLCSKVDLFRGAQGVFKFDTETPHRAVSLGVSRKKLGRAKIVCSPVVQRSLCALNRMRAICALACIRLPCDLATRRGFVHLC</sequence>
<protein>
    <submittedName>
        <fullName evidence="1">Uncharacterized protein</fullName>
    </submittedName>
</protein>
<dbReference type="Proteomes" id="UP000199650">
    <property type="component" value="Unassembled WGS sequence"/>
</dbReference>
<evidence type="ECO:0000313" key="2">
    <source>
        <dbReference type="Proteomes" id="UP000199650"/>
    </source>
</evidence>
<dbReference type="EMBL" id="FOJB01000001">
    <property type="protein sequence ID" value="SEV99571.1"/>
    <property type="molecule type" value="Genomic_DNA"/>
</dbReference>
<proteinExistence type="predicted"/>
<reference evidence="1 2" key="1">
    <citation type="submission" date="2016-10" db="EMBL/GenBank/DDBJ databases">
        <authorList>
            <person name="de Groot N.N."/>
        </authorList>
    </citation>
    <scope>NUCLEOTIDE SEQUENCE [LARGE SCALE GENOMIC DNA]</scope>
    <source>
        <strain evidence="1 2">DSM 29439</strain>
    </source>
</reference>
<gene>
    <name evidence="1" type="ORF">SAMN05444851_0758</name>
</gene>
<keyword evidence="2" id="KW-1185">Reference proteome</keyword>
<name>A0A1I0NFM3_9RHOB</name>
<accession>A0A1I0NFM3</accession>